<dbReference type="InterPro" id="IPR008030">
    <property type="entry name" value="NmrA-like"/>
</dbReference>
<feature type="compositionally biased region" description="Low complexity" evidence="8">
    <location>
        <begin position="1033"/>
        <end position="1089"/>
    </location>
</feature>
<keyword evidence="7" id="KW-0175">Coiled coil</keyword>
<feature type="domain" description="NmrA-like" evidence="11">
    <location>
        <begin position="83"/>
        <end position="309"/>
    </location>
</feature>
<feature type="compositionally biased region" description="Low complexity" evidence="8">
    <location>
        <begin position="1097"/>
        <end position="1129"/>
    </location>
</feature>
<feature type="region of interest" description="Disordered" evidence="8">
    <location>
        <begin position="1033"/>
        <end position="1129"/>
    </location>
</feature>
<evidence type="ECO:0000256" key="2">
    <source>
        <dbReference type="ARBA" id="ARBA00022692"/>
    </source>
</evidence>
<keyword evidence="2 9" id="KW-0812">Transmembrane</keyword>
<keyword evidence="3" id="KW-0029">Amino-acid transport</keyword>
<feature type="region of interest" description="Disordered" evidence="8">
    <location>
        <begin position="1330"/>
        <end position="1349"/>
    </location>
</feature>
<evidence type="ECO:0000256" key="6">
    <source>
        <dbReference type="ARBA" id="ARBA00023136"/>
    </source>
</evidence>
<evidence type="ECO:0000259" key="11">
    <source>
        <dbReference type="Pfam" id="PF05368"/>
    </source>
</evidence>
<evidence type="ECO:0000259" key="10">
    <source>
        <dbReference type="Pfam" id="PF01490"/>
    </source>
</evidence>
<comment type="subcellular location">
    <subcellularLocation>
        <location evidence="1">Membrane</location>
    </subcellularLocation>
</comment>
<dbReference type="EMBL" id="LHPF02000024">
    <property type="protein sequence ID" value="PSC69841.1"/>
    <property type="molecule type" value="Genomic_DNA"/>
</dbReference>
<evidence type="ECO:0000256" key="5">
    <source>
        <dbReference type="ARBA" id="ARBA00023002"/>
    </source>
</evidence>
<feature type="transmembrane region" description="Helical" evidence="9">
    <location>
        <begin position="811"/>
        <end position="833"/>
    </location>
</feature>
<proteinExistence type="predicted"/>
<feature type="transmembrane region" description="Helical" evidence="9">
    <location>
        <begin position="681"/>
        <end position="700"/>
    </location>
</feature>
<name>A0A2P6V6X8_9CHLO</name>
<dbReference type="GO" id="GO:0006865">
    <property type="term" value="P:amino acid transport"/>
    <property type="evidence" value="ECO:0007669"/>
    <property type="project" value="UniProtKB-KW"/>
</dbReference>
<evidence type="ECO:0000313" key="13">
    <source>
        <dbReference type="Proteomes" id="UP000239649"/>
    </source>
</evidence>
<feature type="transmembrane region" description="Helical" evidence="9">
    <location>
        <begin position="603"/>
        <end position="625"/>
    </location>
</feature>
<feature type="compositionally biased region" description="Low complexity" evidence="8">
    <location>
        <begin position="1474"/>
        <end position="1489"/>
    </location>
</feature>
<feature type="coiled-coil region" evidence="7">
    <location>
        <begin position="918"/>
        <end position="945"/>
    </location>
</feature>
<dbReference type="InterPro" id="IPR044201">
    <property type="entry name" value="DVR-like"/>
</dbReference>
<dbReference type="Pfam" id="PF01490">
    <property type="entry name" value="Aa_trans"/>
    <property type="match status" value="1"/>
</dbReference>
<dbReference type="InterPro" id="IPR036291">
    <property type="entry name" value="NAD(P)-bd_dom_sf"/>
</dbReference>
<feature type="region of interest" description="Disordered" evidence="8">
    <location>
        <begin position="1285"/>
        <end position="1316"/>
    </location>
</feature>
<feature type="region of interest" description="Disordered" evidence="8">
    <location>
        <begin position="1429"/>
        <end position="1489"/>
    </location>
</feature>
<keyword evidence="3" id="KW-0813">Transport</keyword>
<feature type="domain" description="Amino acid transporter transmembrane" evidence="10">
    <location>
        <begin position="465"/>
        <end position="835"/>
    </location>
</feature>
<dbReference type="PANTHER" id="PTHR47378">
    <property type="entry name" value="DIVINYL CHLOROPHYLLIDE A 8-VINYL-REDUCTASE, CHLOROPLASTIC"/>
    <property type="match status" value="1"/>
</dbReference>
<dbReference type="Gene3D" id="3.40.50.720">
    <property type="entry name" value="NAD(P)-binding Rossmann-like Domain"/>
    <property type="match status" value="1"/>
</dbReference>
<evidence type="ECO:0000256" key="1">
    <source>
        <dbReference type="ARBA" id="ARBA00004370"/>
    </source>
</evidence>
<feature type="transmembrane region" description="Helical" evidence="9">
    <location>
        <begin position="536"/>
        <end position="558"/>
    </location>
</feature>
<feature type="transmembrane region" description="Helical" evidence="9">
    <location>
        <begin position="637"/>
        <end position="660"/>
    </location>
</feature>
<dbReference type="GO" id="GO:0016491">
    <property type="term" value="F:oxidoreductase activity"/>
    <property type="evidence" value="ECO:0007669"/>
    <property type="project" value="UniProtKB-KW"/>
</dbReference>
<dbReference type="PANTHER" id="PTHR47378:SF1">
    <property type="entry name" value="DIVINYL CHLOROPHYLLIDE A 8-VINYL-REDUCTASE, CHLOROPLASTIC"/>
    <property type="match status" value="1"/>
</dbReference>
<comment type="caution">
    <text evidence="12">The sequence shown here is derived from an EMBL/GenBank/DDBJ whole genome shotgun (WGS) entry which is preliminary data.</text>
</comment>
<feature type="region of interest" description="Disordered" evidence="8">
    <location>
        <begin position="416"/>
        <end position="444"/>
    </location>
</feature>
<reference evidence="12 13" key="1">
    <citation type="journal article" date="2018" name="Plant J.">
        <title>Genome sequences of Chlorella sorokiniana UTEX 1602 and Micractinium conductrix SAG 241.80: implications to maltose excretion by a green alga.</title>
        <authorList>
            <person name="Arriola M.B."/>
            <person name="Velmurugan N."/>
            <person name="Zhang Y."/>
            <person name="Plunkett M.H."/>
            <person name="Hondzo H."/>
            <person name="Barney B.M."/>
        </authorList>
    </citation>
    <scope>NUCLEOTIDE SEQUENCE [LARGE SCALE GENOMIC DNA]</scope>
    <source>
        <strain evidence="12 13">SAG 241.80</strain>
    </source>
</reference>
<dbReference type="SUPFAM" id="SSF51735">
    <property type="entry name" value="NAD(P)-binding Rossmann-fold domains"/>
    <property type="match status" value="1"/>
</dbReference>
<dbReference type="InterPro" id="IPR013057">
    <property type="entry name" value="AA_transpt_TM"/>
</dbReference>
<dbReference type="STRING" id="554055.A0A2P6V6X8"/>
<evidence type="ECO:0000256" key="3">
    <source>
        <dbReference type="ARBA" id="ARBA00022970"/>
    </source>
</evidence>
<keyword evidence="4 9" id="KW-1133">Transmembrane helix</keyword>
<feature type="region of interest" description="Disordered" evidence="8">
    <location>
        <begin position="1145"/>
        <end position="1165"/>
    </location>
</feature>
<feature type="transmembrane region" description="Helical" evidence="9">
    <location>
        <begin position="578"/>
        <end position="596"/>
    </location>
</feature>
<keyword evidence="5" id="KW-0560">Oxidoreductase</keyword>
<sequence length="1489" mass="152817">MAAAAQCAAVTSGVATVRRSTPSCAPSAALAPRHSFAAGAALRIKQRSSAPAARRLPRQLFAAAAAAAAPSADYRTRAPADVRVLVVGATGYIGKFVVKELVKRGYNVVAFARERSGIGGKQSAEDVKKELAGADVRFGDVMSQESLSRVAFSEKVDVVVSCLASRTGGIKDSWDVDYQATLNSMEAGRKAGASHFVLLSAICVQKPTLEFQRAKLAFEEKLQKAGDITYSIVRPTAFFKSLAGQVELVKDGKPYVMFGDGTLAACKPISEADLAAFIADCVTEKDKVNQVLPIGGPGKALTALDQAQLLFDAAGVKPFLFPVPVSLMDGIIGLLDLVTKVVPGAKDAAEFGKIGKYYAVESMLVWDPVEGKYLPDATPSYGKDTLEDFFKKAVKEGLKGQELGDQAVFGVNKEPFGRGTGSSEETNQEPMFRPSKSKPALEPRYSDPLEGGESAGVVEWEHEPILNLVTAVLGAGVLGFPFCFRVCGLGLAVLLVLVTLAAAELSMRLLLIASQLTGRRSYEELARHVFGRPGQFAVDSCVVAMNVGSVVAYLNILTDTVSTVAGTVIPPGAEPSRNMMLGLVALGGCLPVALFVRSPQLLAAVNSVSMVFLLFFCCILAMLPFSPTPNTGILAWWRWEGVLVAFPIVSYGFTAHQYLFQIYPASQRPSMRKMTTAVQRGMLLSAAIYVAVGAGGYTAFGTRTSGDVLRNLGGMGAHGMRLTAERVLKYGFGLSLLGVIPLTVIPLHNTFAPWLALCSPAYRAAAAKQVDAGVSVPPAAVLSPLQGSLLTTAILGGSCALAVALPNVEYVFGLAGSTASTLLAFILPAAIFLSVTTGQRGMLGASVDMLRGTNAWRQRRRMAGALLLFGCLAGVLCTQALVVSIREEHEVVQLAQELVREETKVAVAAQTEAKAKAMAEAVATVVQAAQEVDAAQEEAAGQAQKLMVAAQALNTTGNGKKQQRKKTKEATSELAAVHSGVDKAVQKLENVTATLGATASRMRNETKAAAAAAAAVAAGDAAGGSEGAAAVQQQQQLAAKDQGQQQQAAMQQHQHMETQQQEQQTQAQQKKQQQPTAQGTDQQGQEQQHAGGGAGGAADAAGSTAATNSSSSTGSSSNTTSSSSAGSAAHTGVVRAAEAAISKFHSAVRKDTPPRGNNKSGGGSDDVAEALEKVASTANDTLTAVRQSQAALEAAAADAAALPQRKGQAKADELDKAITQALNATADVAARLNATAAALKAVEHEKTSELLTMVTQLAAEDEREEAKEVKQAAAQAKEDAIRTAAEGHTLGRKEGWGGASARGGGGERGRGAAGAGAGGAAAATAARAPAGGNATANGTATAGVGAKPRQEVREALKQAAAAAATATAAGATGDLTAAAVNVTAMAQAAIDAASTVVASSKASMEEKIEKQKPKVAVRAIEIAKELHAGSSGAGGGAAAASNGTAGAGGSGGGPKTVVIDAAASKHEEVVGGSRAAATAVAAAARRTRP</sequence>
<keyword evidence="6 9" id="KW-0472">Membrane</keyword>
<evidence type="ECO:0000256" key="9">
    <source>
        <dbReference type="SAM" id="Phobius"/>
    </source>
</evidence>
<protein>
    <submittedName>
        <fullName evidence="12">Divinyl chlorophyllide a 8-vinyl-chloroplastic isoform B</fullName>
    </submittedName>
</protein>
<feature type="transmembrane region" description="Helical" evidence="9">
    <location>
        <begin position="727"/>
        <end position="747"/>
    </location>
</feature>
<dbReference type="CDD" id="cd05243">
    <property type="entry name" value="SDR_a5"/>
    <property type="match status" value="1"/>
</dbReference>
<feature type="transmembrane region" description="Helical" evidence="9">
    <location>
        <begin position="489"/>
        <end position="511"/>
    </location>
</feature>
<dbReference type="Pfam" id="PF05368">
    <property type="entry name" value="NmrA"/>
    <property type="match status" value="1"/>
</dbReference>
<evidence type="ECO:0000256" key="4">
    <source>
        <dbReference type="ARBA" id="ARBA00022989"/>
    </source>
</evidence>
<evidence type="ECO:0000313" key="12">
    <source>
        <dbReference type="EMBL" id="PSC69841.1"/>
    </source>
</evidence>
<organism evidence="12 13">
    <name type="scientific">Micractinium conductrix</name>
    <dbReference type="NCBI Taxonomy" id="554055"/>
    <lineage>
        <taxon>Eukaryota</taxon>
        <taxon>Viridiplantae</taxon>
        <taxon>Chlorophyta</taxon>
        <taxon>core chlorophytes</taxon>
        <taxon>Trebouxiophyceae</taxon>
        <taxon>Chlorellales</taxon>
        <taxon>Chlorellaceae</taxon>
        <taxon>Chlorella clade</taxon>
        <taxon>Micractinium</taxon>
    </lineage>
</organism>
<evidence type="ECO:0000256" key="8">
    <source>
        <dbReference type="SAM" id="MobiDB-lite"/>
    </source>
</evidence>
<dbReference type="Proteomes" id="UP000239649">
    <property type="component" value="Unassembled WGS sequence"/>
</dbReference>
<evidence type="ECO:0000256" key="7">
    <source>
        <dbReference type="SAM" id="Coils"/>
    </source>
</evidence>
<feature type="transmembrane region" description="Helical" evidence="9">
    <location>
        <begin position="865"/>
        <end position="885"/>
    </location>
</feature>
<gene>
    <name evidence="12" type="ORF">C2E20_6717</name>
</gene>
<feature type="compositionally biased region" description="Low complexity" evidence="8">
    <location>
        <begin position="1330"/>
        <end position="1346"/>
    </location>
</feature>
<dbReference type="GO" id="GO:0016020">
    <property type="term" value="C:membrane"/>
    <property type="evidence" value="ECO:0007669"/>
    <property type="project" value="UniProtKB-SubCell"/>
</dbReference>
<accession>A0A2P6V6X8</accession>
<feature type="compositionally biased region" description="Gly residues" evidence="8">
    <location>
        <begin position="1445"/>
        <end position="1454"/>
    </location>
</feature>
<dbReference type="OrthoDB" id="419598at2759"/>
<keyword evidence="13" id="KW-1185">Reference proteome</keyword>